<keyword evidence="1" id="KW-0812">Transmembrane</keyword>
<feature type="transmembrane region" description="Helical" evidence="1">
    <location>
        <begin position="16"/>
        <end position="42"/>
    </location>
</feature>
<dbReference type="AlphaFoldDB" id="A0AAN6TCF0"/>
<keyword evidence="1" id="KW-0472">Membrane</keyword>
<gene>
    <name evidence="2" type="ORF">N656DRAFT_121018</name>
</gene>
<name>A0AAN6TCF0_9PEZI</name>
<accession>A0AAN6TCF0</accession>
<keyword evidence="1" id="KW-1133">Transmembrane helix</keyword>
<protein>
    <submittedName>
        <fullName evidence="2">Uncharacterized protein</fullName>
    </submittedName>
</protein>
<dbReference type="GeneID" id="89932674"/>
<organism evidence="2 3">
    <name type="scientific">Canariomyces notabilis</name>
    <dbReference type="NCBI Taxonomy" id="2074819"/>
    <lineage>
        <taxon>Eukaryota</taxon>
        <taxon>Fungi</taxon>
        <taxon>Dikarya</taxon>
        <taxon>Ascomycota</taxon>
        <taxon>Pezizomycotina</taxon>
        <taxon>Sordariomycetes</taxon>
        <taxon>Sordariomycetidae</taxon>
        <taxon>Sordariales</taxon>
        <taxon>Chaetomiaceae</taxon>
        <taxon>Canariomyces</taxon>
    </lineage>
</organism>
<reference evidence="2" key="1">
    <citation type="journal article" date="2023" name="Mol. Phylogenet. Evol.">
        <title>Genome-scale phylogeny and comparative genomics of the fungal order Sordariales.</title>
        <authorList>
            <person name="Hensen N."/>
            <person name="Bonometti L."/>
            <person name="Westerberg I."/>
            <person name="Brannstrom I.O."/>
            <person name="Guillou S."/>
            <person name="Cros-Aarteil S."/>
            <person name="Calhoun S."/>
            <person name="Haridas S."/>
            <person name="Kuo A."/>
            <person name="Mondo S."/>
            <person name="Pangilinan J."/>
            <person name="Riley R."/>
            <person name="LaButti K."/>
            <person name="Andreopoulos B."/>
            <person name="Lipzen A."/>
            <person name="Chen C."/>
            <person name="Yan M."/>
            <person name="Daum C."/>
            <person name="Ng V."/>
            <person name="Clum A."/>
            <person name="Steindorff A."/>
            <person name="Ohm R.A."/>
            <person name="Martin F."/>
            <person name="Silar P."/>
            <person name="Natvig D.O."/>
            <person name="Lalanne C."/>
            <person name="Gautier V."/>
            <person name="Ament-Velasquez S.L."/>
            <person name="Kruys A."/>
            <person name="Hutchinson M.I."/>
            <person name="Powell A.J."/>
            <person name="Barry K."/>
            <person name="Miller A.N."/>
            <person name="Grigoriev I.V."/>
            <person name="Debuchy R."/>
            <person name="Gladieux P."/>
            <person name="Hiltunen Thoren M."/>
            <person name="Johannesson H."/>
        </authorList>
    </citation>
    <scope>NUCLEOTIDE SEQUENCE</scope>
    <source>
        <strain evidence="2">CBS 508.74</strain>
    </source>
</reference>
<comment type="caution">
    <text evidence="2">The sequence shown here is derived from an EMBL/GenBank/DDBJ whole genome shotgun (WGS) entry which is preliminary data.</text>
</comment>
<evidence type="ECO:0000313" key="2">
    <source>
        <dbReference type="EMBL" id="KAK4111780.1"/>
    </source>
</evidence>
<reference evidence="2" key="2">
    <citation type="submission" date="2023-05" db="EMBL/GenBank/DDBJ databases">
        <authorList>
            <consortium name="Lawrence Berkeley National Laboratory"/>
            <person name="Steindorff A."/>
            <person name="Hensen N."/>
            <person name="Bonometti L."/>
            <person name="Westerberg I."/>
            <person name="Brannstrom I.O."/>
            <person name="Guillou S."/>
            <person name="Cros-Aarteil S."/>
            <person name="Calhoun S."/>
            <person name="Haridas S."/>
            <person name="Kuo A."/>
            <person name="Mondo S."/>
            <person name="Pangilinan J."/>
            <person name="Riley R."/>
            <person name="Labutti K."/>
            <person name="Andreopoulos B."/>
            <person name="Lipzen A."/>
            <person name="Chen C."/>
            <person name="Yanf M."/>
            <person name="Daum C."/>
            <person name="Ng V."/>
            <person name="Clum A."/>
            <person name="Ohm R."/>
            <person name="Martin F."/>
            <person name="Silar P."/>
            <person name="Natvig D."/>
            <person name="Lalanne C."/>
            <person name="Gautier V."/>
            <person name="Ament-Velasquez S.L."/>
            <person name="Kruys A."/>
            <person name="Hutchinson M.I."/>
            <person name="Powell A.J."/>
            <person name="Barry K."/>
            <person name="Miller A.N."/>
            <person name="Grigoriev I.V."/>
            <person name="Debuchy R."/>
            <person name="Gladieux P."/>
            <person name="Thoren M.H."/>
            <person name="Johannesson H."/>
        </authorList>
    </citation>
    <scope>NUCLEOTIDE SEQUENCE</scope>
    <source>
        <strain evidence="2">CBS 508.74</strain>
    </source>
</reference>
<dbReference type="EMBL" id="MU853344">
    <property type="protein sequence ID" value="KAK4111780.1"/>
    <property type="molecule type" value="Genomic_DNA"/>
</dbReference>
<dbReference type="Proteomes" id="UP001302812">
    <property type="component" value="Unassembled WGS sequence"/>
</dbReference>
<dbReference type="RefSeq" id="XP_064669350.1">
    <property type="nucleotide sequence ID" value="XM_064808551.1"/>
</dbReference>
<evidence type="ECO:0000313" key="3">
    <source>
        <dbReference type="Proteomes" id="UP001302812"/>
    </source>
</evidence>
<sequence length="191" mass="21553">MGPGHLPISVYGGTPPWWYCCCCMWVVGWEVFLHFISVPILLNGHKTLGHPIGPGVDALYADHFGPRATSREGSGEWQAGNQALMQILCMVVPRTRKQHRMKLSINDPRCWQCPDLRQHPRLCFFNILKSLNGWGIAVQKLGLERLQPHWKSGSLEPGTLSVPYLSLTSTFISIEVSPLFDGERRCRKTCQ</sequence>
<proteinExistence type="predicted"/>
<keyword evidence="3" id="KW-1185">Reference proteome</keyword>
<evidence type="ECO:0000256" key="1">
    <source>
        <dbReference type="SAM" id="Phobius"/>
    </source>
</evidence>